<gene>
    <name evidence="1" type="ORF">METZ01_LOCUS311972</name>
</gene>
<reference evidence="1" key="1">
    <citation type="submission" date="2018-05" db="EMBL/GenBank/DDBJ databases">
        <authorList>
            <person name="Lanie J.A."/>
            <person name="Ng W.-L."/>
            <person name="Kazmierczak K.M."/>
            <person name="Andrzejewski T.M."/>
            <person name="Davidsen T.M."/>
            <person name="Wayne K.J."/>
            <person name="Tettelin H."/>
            <person name="Glass J.I."/>
            <person name="Rusch D."/>
            <person name="Podicherti R."/>
            <person name="Tsui H.-C.T."/>
            <person name="Winkler M.E."/>
        </authorList>
    </citation>
    <scope>NUCLEOTIDE SEQUENCE</scope>
</reference>
<evidence type="ECO:0008006" key="2">
    <source>
        <dbReference type="Google" id="ProtNLM"/>
    </source>
</evidence>
<proteinExistence type="predicted"/>
<protein>
    <recommendedName>
        <fullName evidence="2">Phytanoyl-CoA dioxygenase</fullName>
    </recommendedName>
</protein>
<dbReference type="InterPro" id="IPR008775">
    <property type="entry name" value="Phytyl_CoA_dOase-like"/>
</dbReference>
<feature type="non-terminal residue" evidence="1">
    <location>
        <position position="229"/>
    </location>
</feature>
<evidence type="ECO:0000313" key="1">
    <source>
        <dbReference type="EMBL" id="SVC59118.1"/>
    </source>
</evidence>
<dbReference type="SUPFAM" id="SSF51197">
    <property type="entry name" value="Clavaminate synthase-like"/>
    <property type="match status" value="1"/>
</dbReference>
<dbReference type="AlphaFoldDB" id="A0A382NF27"/>
<accession>A0A382NF27</accession>
<dbReference type="Gene3D" id="2.60.120.620">
    <property type="entry name" value="q2cbj1_9rhob like domain"/>
    <property type="match status" value="1"/>
</dbReference>
<sequence length="229" mass="26389">MTFVPEPELYSFMLRGYHLFSECLPSAWIGDINHIIDEMNVSGFDQFRYPNVKMEPMYDSDGKLTQIVVRNILEANTIFRNLLDLDFVLPWIVTLLNRSPRLTENYGYFRNANRPVGYHSVRNGSQTQNLNHQGLPQLEMVKVMIPLMDQNSETGTLSLITGSHLLSLKPPFDLNDLGVLPELRTLEVKAGQPVIFSENLYHAGYPGLNMKQQRRTLFFSYEPSHHADW</sequence>
<dbReference type="Pfam" id="PF05721">
    <property type="entry name" value="PhyH"/>
    <property type="match status" value="1"/>
</dbReference>
<name>A0A382NF27_9ZZZZ</name>
<dbReference type="EMBL" id="UINC01099669">
    <property type="protein sequence ID" value="SVC59118.1"/>
    <property type="molecule type" value="Genomic_DNA"/>
</dbReference>
<organism evidence="1">
    <name type="scientific">marine metagenome</name>
    <dbReference type="NCBI Taxonomy" id="408172"/>
    <lineage>
        <taxon>unclassified sequences</taxon>
        <taxon>metagenomes</taxon>
        <taxon>ecological metagenomes</taxon>
    </lineage>
</organism>